<feature type="region of interest" description="Disordered" evidence="1">
    <location>
        <begin position="112"/>
        <end position="158"/>
    </location>
</feature>
<dbReference type="OrthoDB" id="3263473at2759"/>
<evidence type="ECO:0000256" key="1">
    <source>
        <dbReference type="SAM" id="MobiDB-lite"/>
    </source>
</evidence>
<dbReference type="EMBL" id="KL142395">
    <property type="protein sequence ID" value="KDR70909.1"/>
    <property type="molecule type" value="Genomic_DNA"/>
</dbReference>
<proteinExistence type="predicted"/>
<keyword evidence="3" id="KW-1185">Reference proteome</keyword>
<dbReference type="STRING" id="685588.A0A067ST83"/>
<evidence type="ECO:0000313" key="2">
    <source>
        <dbReference type="EMBL" id="KDR70909.1"/>
    </source>
</evidence>
<name>A0A067ST83_GALM3</name>
<dbReference type="HOGENOM" id="CLU_140480_0_0_1"/>
<accession>A0A067ST83</accession>
<gene>
    <name evidence="2" type="ORF">GALMADRAFT_144379</name>
</gene>
<sequence>MSGFHWIPPGTRGGVISAHDDVSDDILRTEWAKSRARATRAKEEVLLLREEMRRVLAFLEWKAVWWHKRKKARPVGTELAEALEGFAQEQEDLQRALAVRFRAIWRNPLEDWAAAAAEDDGKEDGDDEEDEDEDEEEAPVPEVADDDPEDDEDDDMGE</sequence>
<dbReference type="AlphaFoldDB" id="A0A067ST83"/>
<protein>
    <submittedName>
        <fullName evidence="2">Uncharacterized protein</fullName>
    </submittedName>
</protein>
<feature type="compositionally biased region" description="Acidic residues" evidence="1">
    <location>
        <begin position="117"/>
        <end position="158"/>
    </location>
</feature>
<organism evidence="2 3">
    <name type="scientific">Galerina marginata (strain CBS 339.88)</name>
    <dbReference type="NCBI Taxonomy" id="685588"/>
    <lineage>
        <taxon>Eukaryota</taxon>
        <taxon>Fungi</taxon>
        <taxon>Dikarya</taxon>
        <taxon>Basidiomycota</taxon>
        <taxon>Agaricomycotina</taxon>
        <taxon>Agaricomycetes</taxon>
        <taxon>Agaricomycetidae</taxon>
        <taxon>Agaricales</taxon>
        <taxon>Agaricineae</taxon>
        <taxon>Strophariaceae</taxon>
        <taxon>Galerina</taxon>
    </lineage>
</organism>
<evidence type="ECO:0000313" key="3">
    <source>
        <dbReference type="Proteomes" id="UP000027222"/>
    </source>
</evidence>
<dbReference type="Proteomes" id="UP000027222">
    <property type="component" value="Unassembled WGS sequence"/>
</dbReference>
<reference evidence="3" key="1">
    <citation type="journal article" date="2014" name="Proc. Natl. Acad. Sci. U.S.A.">
        <title>Extensive sampling of basidiomycete genomes demonstrates inadequacy of the white-rot/brown-rot paradigm for wood decay fungi.</title>
        <authorList>
            <person name="Riley R."/>
            <person name="Salamov A.A."/>
            <person name="Brown D.W."/>
            <person name="Nagy L.G."/>
            <person name="Floudas D."/>
            <person name="Held B.W."/>
            <person name="Levasseur A."/>
            <person name="Lombard V."/>
            <person name="Morin E."/>
            <person name="Otillar R."/>
            <person name="Lindquist E.A."/>
            <person name="Sun H."/>
            <person name="LaButti K.M."/>
            <person name="Schmutz J."/>
            <person name="Jabbour D."/>
            <person name="Luo H."/>
            <person name="Baker S.E."/>
            <person name="Pisabarro A.G."/>
            <person name="Walton J.D."/>
            <person name="Blanchette R.A."/>
            <person name="Henrissat B."/>
            <person name="Martin F."/>
            <person name="Cullen D."/>
            <person name="Hibbett D.S."/>
            <person name="Grigoriev I.V."/>
        </authorList>
    </citation>
    <scope>NUCLEOTIDE SEQUENCE [LARGE SCALE GENOMIC DNA]</scope>
    <source>
        <strain evidence="3">CBS 339.88</strain>
    </source>
</reference>